<dbReference type="InterPro" id="IPR000620">
    <property type="entry name" value="EamA_dom"/>
</dbReference>
<evidence type="ECO:0000256" key="4">
    <source>
        <dbReference type="ARBA" id="ARBA00022989"/>
    </source>
</evidence>
<dbReference type="Pfam" id="PF00892">
    <property type="entry name" value="EamA"/>
    <property type="match status" value="2"/>
</dbReference>
<protein>
    <submittedName>
        <fullName evidence="8">DMT family transporter</fullName>
    </submittedName>
</protein>
<evidence type="ECO:0000313" key="8">
    <source>
        <dbReference type="EMBL" id="MCW1885660.1"/>
    </source>
</evidence>
<keyword evidence="4 6" id="KW-1133">Transmembrane helix</keyword>
<evidence type="ECO:0000259" key="7">
    <source>
        <dbReference type="Pfam" id="PF00892"/>
    </source>
</evidence>
<dbReference type="SUPFAM" id="SSF103481">
    <property type="entry name" value="Multidrug resistance efflux transporter EmrE"/>
    <property type="match status" value="2"/>
</dbReference>
<feature type="transmembrane region" description="Helical" evidence="6">
    <location>
        <begin position="180"/>
        <end position="201"/>
    </location>
</feature>
<dbReference type="PANTHER" id="PTHR32322:SF2">
    <property type="entry name" value="EAMA DOMAIN-CONTAINING PROTEIN"/>
    <property type="match status" value="1"/>
</dbReference>
<feature type="domain" description="EamA" evidence="7">
    <location>
        <begin position="5"/>
        <end position="132"/>
    </location>
</feature>
<dbReference type="EMBL" id="JAPDDS010000006">
    <property type="protein sequence ID" value="MCW1885660.1"/>
    <property type="molecule type" value="Genomic_DNA"/>
</dbReference>
<evidence type="ECO:0000256" key="6">
    <source>
        <dbReference type="SAM" id="Phobius"/>
    </source>
</evidence>
<feature type="transmembrane region" description="Helical" evidence="6">
    <location>
        <begin position="142"/>
        <end position="160"/>
    </location>
</feature>
<feature type="transmembrane region" description="Helical" evidence="6">
    <location>
        <begin position="117"/>
        <end position="136"/>
    </location>
</feature>
<dbReference type="PANTHER" id="PTHR32322">
    <property type="entry name" value="INNER MEMBRANE TRANSPORTER"/>
    <property type="match status" value="1"/>
</dbReference>
<evidence type="ECO:0000256" key="3">
    <source>
        <dbReference type="ARBA" id="ARBA00022692"/>
    </source>
</evidence>
<comment type="caution">
    <text evidence="8">The sequence shown here is derived from an EMBL/GenBank/DDBJ whole genome shotgun (WGS) entry which is preliminary data.</text>
</comment>
<dbReference type="Proteomes" id="UP001207930">
    <property type="component" value="Unassembled WGS sequence"/>
</dbReference>
<feature type="domain" description="EamA" evidence="7">
    <location>
        <begin position="142"/>
        <end position="271"/>
    </location>
</feature>
<evidence type="ECO:0000313" key="9">
    <source>
        <dbReference type="Proteomes" id="UP001207930"/>
    </source>
</evidence>
<name>A0ABT3FQ10_9BACT</name>
<feature type="transmembrane region" description="Helical" evidence="6">
    <location>
        <begin position="88"/>
        <end position="105"/>
    </location>
</feature>
<dbReference type="InterPro" id="IPR037185">
    <property type="entry name" value="EmrE-like"/>
</dbReference>
<evidence type="ECO:0000256" key="5">
    <source>
        <dbReference type="ARBA" id="ARBA00023136"/>
    </source>
</evidence>
<organism evidence="8 9">
    <name type="scientific">Luteolibacter flavescens</name>
    <dbReference type="NCBI Taxonomy" id="1859460"/>
    <lineage>
        <taxon>Bacteria</taxon>
        <taxon>Pseudomonadati</taxon>
        <taxon>Verrucomicrobiota</taxon>
        <taxon>Verrucomicrobiia</taxon>
        <taxon>Verrucomicrobiales</taxon>
        <taxon>Verrucomicrobiaceae</taxon>
        <taxon>Luteolibacter</taxon>
    </lineage>
</organism>
<dbReference type="RefSeq" id="WP_264501615.1">
    <property type="nucleotide sequence ID" value="NZ_JAPDDS010000006.1"/>
</dbReference>
<sequence length="304" mass="33263">MKHYLQLHLLVLLLATTAILGELISLPAATLVIWRTLFAAVGAAAWVGLVRRRPLWPGRRAALAFLGIGFIVGLHWICFFGAIKLSNISVCLAGMATISLFTAFTEPFLEKRRVRPFEVLLGLLVVAGIGLVAGFVGREHLLGLGVALISAFLASVFPVLNRRFVTGGSDPTTMVAWEMVGAFTAGLVLFPFTSGGVSLFAWQGYDWLWLLLLAWVCTIFAHGFHITLLRHLSAYTMNLAFNFEPLYGIIAAALFFGEHKGLHPLFYAGMATILLANLLHPLIVHRLRKRLPPEEPAHAGPPHV</sequence>
<keyword evidence="9" id="KW-1185">Reference proteome</keyword>
<proteinExistence type="inferred from homology"/>
<feature type="transmembrane region" description="Helical" evidence="6">
    <location>
        <begin position="31"/>
        <end position="50"/>
    </location>
</feature>
<feature type="transmembrane region" description="Helical" evidence="6">
    <location>
        <begin position="207"/>
        <end position="229"/>
    </location>
</feature>
<comment type="subcellular location">
    <subcellularLocation>
        <location evidence="1">Membrane</location>
        <topology evidence="1">Multi-pass membrane protein</topology>
    </subcellularLocation>
</comment>
<accession>A0ABT3FQ10</accession>
<feature type="transmembrane region" description="Helical" evidence="6">
    <location>
        <begin position="265"/>
        <end position="284"/>
    </location>
</feature>
<comment type="similarity">
    <text evidence="2">Belongs to the EamA transporter family.</text>
</comment>
<keyword evidence="3 6" id="KW-0812">Transmembrane</keyword>
<feature type="transmembrane region" description="Helical" evidence="6">
    <location>
        <begin position="241"/>
        <end position="259"/>
    </location>
</feature>
<reference evidence="8 9" key="1">
    <citation type="submission" date="2022-10" db="EMBL/GenBank/DDBJ databases">
        <title>Luteolibacter flavescens strain MCCC 1K03193, whole genome shotgun sequencing project.</title>
        <authorList>
            <person name="Zhao G."/>
            <person name="Shen L."/>
        </authorList>
    </citation>
    <scope>NUCLEOTIDE SEQUENCE [LARGE SCALE GENOMIC DNA]</scope>
    <source>
        <strain evidence="8 9">MCCC 1K03193</strain>
    </source>
</reference>
<keyword evidence="5 6" id="KW-0472">Membrane</keyword>
<evidence type="ECO:0000256" key="1">
    <source>
        <dbReference type="ARBA" id="ARBA00004141"/>
    </source>
</evidence>
<dbReference type="InterPro" id="IPR050638">
    <property type="entry name" value="AA-Vitamin_Transporters"/>
</dbReference>
<feature type="transmembrane region" description="Helical" evidence="6">
    <location>
        <begin position="62"/>
        <end position="82"/>
    </location>
</feature>
<gene>
    <name evidence="8" type="ORF">OKA04_13050</name>
</gene>
<evidence type="ECO:0000256" key="2">
    <source>
        <dbReference type="ARBA" id="ARBA00007362"/>
    </source>
</evidence>